<evidence type="ECO:0000313" key="1">
    <source>
        <dbReference type="Proteomes" id="UP000095286"/>
    </source>
</evidence>
<dbReference type="Proteomes" id="UP000095286">
    <property type="component" value="Unplaced"/>
</dbReference>
<sequence length="97" mass="11026">MARTTKAATNENTRGGVSKRAKKDPNCPKRSKSAYMYWLAENRPALSINGRSVVEVAKAAGLIWNTLTEKSKWEKLAAEDKERYEREIAIYKANQQH</sequence>
<name>A0AC35TJH6_9BILA</name>
<evidence type="ECO:0000313" key="2">
    <source>
        <dbReference type="WBParaSite" id="RSKR_0000128800.1"/>
    </source>
</evidence>
<organism evidence="1 2">
    <name type="scientific">Rhabditophanes sp. KR3021</name>
    <dbReference type="NCBI Taxonomy" id="114890"/>
    <lineage>
        <taxon>Eukaryota</taxon>
        <taxon>Metazoa</taxon>
        <taxon>Ecdysozoa</taxon>
        <taxon>Nematoda</taxon>
        <taxon>Chromadorea</taxon>
        <taxon>Rhabditida</taxon>
        <taxon>Tylenchina</taxon>
        <taxon>Panagrolaimomorpha</taxon>
        <taxon>Strongyloidoidea</taxon>
        <taxon>Alloionematidae</taxon>
        <taxon>Rhabditophanes</taxon>
    </lineage>
</organism>
<proteinExistence type="predicted"/>
<dbReference type="WBParaSite" id="RSKR_0000128800.1">
    <property type="protein sequence ID" value="RSKR_0000128800.1"/>
    <property type="gene ID" value="RSKR_0000128800"/>
</dbReference>
<protein>
    <submittedName>
        <fullName evidence="2">HMG box domain-containing protein</fullName>
    </submittedName>
</protein>
<accession>A0AC35TJH6</accession>
<reference evidence="2" key="1">
    <citation type="submission" date="2016-11" db="UniProtKB">
        <authorList>
            <consortium name="WormBaseParasite"/>
        </authorList>
    </citation>
    <scope>IDENTIFICATION</scope>
    <source>
        <strain evidence="2">KR3021</strain>
    </source>
</reference>